<dbReference type="Pfam" id="PF04100">
    <property type="entry name" value="Vps53_N"/>
    <property type="match status" value="1"/>
</dbReference>
<organism evidence="3 4">
    <name type="scientific">Myxozyma melibiosi</name>
    <dbReference type="NCBI Taxonomy" id="54550"/>
    <lineage>
        <taxon>Eukaryota</taxon>
        <taxon>Fungi</taxon>
        <taxon>Dikarya</taxon>
        <taxon>Ascomycota</taxon>
        <taxon>Saccharomycotina</taxon>
        <taxon>Lipomycetes</taxon>
        <taxon>Lipomycetales</taxon>
        <taxon>Lipomycetaceae</taxon>
        <taxon>Myxozyma</taxon>
    </lineage>
</organism>
<dbReference type="InterPro" id="IPR039766">
    <property type="entry name" value="Vps53"/>
</dbReference>
<dbReference type="Proteomes" id="UP001498771">
    <property type="component" value="Unassembled WGS sequence"/>
</dbReference>
<dbReference type="InterPro" id="IPR038260">
    <property type="entry name" value="Vps53_C_sf"/>
</dbReference>
<evidence type="ECO:0000259" key="2">
    <source>
        <dbReference type="Pfam" id="PF04100"/>
    </source>
</evidence>
<keyword evidence="4" id="KW-1185">Reference proteome</keyword>
<dbReference type="RefSeq" id="XP_064768885.1">
    <property type="nucleotide sequence ID" value="XM_064914085.1"/>
</dbReference>
<dbReference type="PANTHER" id="PTHR12820:SF0">
    <property type="entry name" value="VACUOLAR PROTEIN SORTING-ASSOCIATED PROTEIN 53 HOMOLOG"/>
    <property type="match status" value="1"/>
</dbReference>
<dbReference type="EMBL" id="JBBJBU010000004">
    <property type="protein sequence ID" value="KAK7205852.1"/>
    <property type="molecule type" value="Genomic_DNA"/>
</dbReference>
<feature type="compositionally biased region" description="Low complexity" evidence="1">
    <location>
        <begin position="11"/>
        <end position="39"/>
    </location>
</feature>
<gene>
    <name evidence="3" type="ORF">BZA70DRAFT_289036</name>
</gene>
<comment type="caution">
    <text evidence="3">The sequence shown here is derived from an EMBL/GenBank/DDBJ whole genome shotgun (WGS) entry which is preliminary data.</text>
</comment>
<evidence type="ECO:0000313" key="3">
    <source>
        <dbReference type="EMBL" id="KAK7205852.1"/>
    </source>
</evidence>
<sequence>MTEPPDSKHISNGSSNGSSGNGSNNNSNNSSSNNTNTNSKPVEPSLLDPLDQTDYDPVTHLSEIFAAPETFSAVPQVRKSLRSYSRGLDDKIEELLAAQTAAEPSVQRVAQAHTELSEIFEHIETVRKRAVVAEDVITEMTADIRKLDETKRNLTASMTMLKRLQMLTTAYEQLGLMVKNREYKDAAQLLEAVTELVGYFKSYRSITQIANLSKNVASLQYNIAEQVSADFEMAVDGRKPEFMGDRSTVLQEACALIDALGESYRQRQITWYCNVQLREYRNIFRGSEEAGSLDNISRRYSYLKRMLKSLEPQIHQIFPPHWLVAEALCRSFCEITREDYKVHLSQSGRSLNVDLLLQALEETMEFEQFLEKRFSQARSSIDSSEASTAAADKTSSVFGRSISEVFEPYLGLWVESQDRKLSALVSQYSNQMIVPPSADDDSPQQVLPSSVDLFLSYRKLLAQSAKISTGVQLLNLAKIFAKYLQQYADRALSAHVQERAATENDVQLACLIMSTANYCHTTADQLEQRIQDVIDEEYKSQVNFDREKDAFMTVTNNAVQSLVRKVEAESKNAWREMLNTNWGKLHSVGDQSAYVTELIKIIESNVRLVIKHSPKEMFVRSFCDRVLEMTVSTFLPNIARCKPLTELVSEQLLLDCYVLKKSFSRLPVIDAPPDVQASASYLNLVARVMSRLESVLKAVLTNESDDLPDNLKIYLPSTNIVKRAFNNEKFRWRTE</sequence>
<evidence type="ECO:0000256" key="1">
    <source>
        <dbReference type="SAM" id="MobiDB-lite"/>
    </source>
</evidence>
<evidence type="ECO:0000313" key="4">
    <source>
        <dbReference type="Proteomes" id="UP001498771"/>
    </source>
</evidence>
<feature type="region of interest" description="Disordered" evidence="1">
    <location>
        <begin position="1"/>
        <end position="54"/>
    </location>
</feature>
<dbReference type="Gene3D" id="1.10.357.110">
    <property type="entry name" value="Vacuolar protein sorting-associated protein 53, C-terminus"/>
    <property type="match status" value="1"/>
</dbReference>
<proteinExistence type="predicted"/>
<feature type="domain" description="Vps53 N-terminal" evidence="2">
    <location>
        <begin position="54"/>
        <end position="429"/>
    </location>
</feature>
<dbReference type="PANTHER" id="PTHR12820">
    <property type="entry name" value="VACUOLAR SORTING PROTEIN 53"/>
    <property type="match status" value="1"/>
</dbReference>
<reference evidence="3 4" key="1">
    <citation type="submission" date="2024-03" db="EMBL/GenBank/DDBJ databases">
        <title>Genome-scale model development and genomic sequencing of the oleaginous clade Lipomyces.</title>
        <authorList>
            <consortium name="Lawrence Berkeley National Laboratory"/>
            <person name="Czajka J.J."/>
            <person name="Han Y."/>
            <person name="Kim J."/>
            <person name="Mondo S.J."/>
            <person name="Hofstad B.A."/>
            <person name="Robles A."/>
            <person name="Haridas S."/>
            <person name="Riley R."/>
            <person name="LaButti K."/>
            <person name="Pangilinan J."/>
            <person name="Andreopoulos W."/>
            <person name="Lipzen A."/>
            <person name="Yan J."/>
            <person name="Wang M."/>
            <person name="Ng V."/>
            <person name="Grigoriev I.V."/>
            <person name="Spatafora J.W."/>
            <person name="Magnuson J.K."/>
            <person name="Baker S.E."/>
            <person name="Pomraning K.R."/>
        </authorList>
    </citation>
    <scope>NUCLEOTIDE SEQUENCE [LARGE SCALE GENOMIC DNA]</scope>
    <source>
        <strain evidence="3 4">Phaff 52-87</strain>
    </source>
</reference>
<protein>
    <submittedName>
        <fullName evidence="3">GARP complex subunit Vps53</fullName>
    </submittedName>
</protein>
<accession>A0ABR1F7N4</accession>
<dbReference type="GeneID" id="90039597"/>
<name>A0ABR1F7N4_9ASCO</name>
<dbReference type="InterPro" id="IPR007234">
    <property type="entry name" value="Vps53_N"/>
</dbReference>